<evidence type="ECO:0000313" key="2">
    <source>
        <dbReference type="Proteomes" id="UP001562425"/>
    </source>
</evidence>
<dbReference type="AlphaFoldDB" id="A0ABD1CZK8"/>
<keyword evidence="2" id="KW-1185">Reference proteome</keyword>
<evidence type="ECO:0000313" key="1">
    <source>
        <dbReference type="EMBL" id="KAL1381009.1"/>
    </source>
</evidence>
<comment type="caution">
    <text evidence="1">The sequence shown here is derived from an EMBL/GenBank/DDBJ whole genome shotgun (WGS) entry which is preliminary data.</text>
</comment>
<organism evidence="1 2">
    <name type="scientific">Culex pipiens pipiens</name>
    <name type="common">Northern house mosquito</name>
    <dbReference type="NCBI Taxonomy" id="38569"/>
    <lineage>
        <taxon>Eukaryota</taxon>
        <taxon>Metazoa</taxon>
        <taxon>Ecdysozoa</taxon>
        <taxon>Arthropoda</taxon>
        <taxon>Hexapoda</taxon>
        <taxon>Insecta</taxon>
        <taxon>Pterygota</taxon>
        <taxon>Neoptera</taxon>
        <taxon>Endopterygota</taxon>
        <taxon>Diptera</taxon>
        <taxon>Nematocera</taxon>
        <taxon>Culicoidea</taxon>
        <taxon>Culicidae</taxon>
        <taxon>Culicinae</taxon>
        <taxon>Culicini</taxon>
        <taxon>Culex</taxon>
        <taxon>Culex</taxon>
    </lineage>
</organism>
<accession>A0ABD1CZK8</accession>
<reference evidence="1 2" key="1">
    <citation type="submission" date="2024-05" db="EMBL/GenBank/DDBJ databases">
        <title>Culex pipiens pipiens assembly and annotation.</title>
        <authorList>
            <person name="Alout H."/>
            <person name="Durand T."/>
        </authorList>
    </citation>
    <scope>NUCLEOTIDE SEQUENCE [LARGE SCALE GENOMIC DNA]</scope>
    <source>
        <strain evidence="1">HA-2024</strain>
        <tissue evidence="1">Whole body</tissue>
    </source>
</reference>
<dbReference type="EMBL" id="JBEHCU010008845">
    <property type="protein sequence ID" value="KAL1381009.1"/>
    <property type="molecule type" value="Genomic_DNA"/>
</dbReference>
<protein>
    <submittedName>
        <fullName evidence="1">Uncharacterized protein</fullName>
    </submittedName>
</protein>
<sequence>MYFFELSNSDLAKISLFLFAPSRPRVYREDFFRDQAAIVVVGDQHFVLGRSWNAGKTVKSWRQVTANVLSNNGLRVGGNVPQIE</sequence>
<gene>
    <name evidence="1" type="ORF">pipiens_013776</name>
</gene>
<proteinExistence type="predicted"/>
<dbReference type="Proteomes" id="UP001562425">
    <property type="component" value="Unassembled WGS sequence"/>
</dbReference>
<name>A0ABD1CZK8_CULPP</name>